<dbReference type="InterPro" id="IPR001647">
    <property type="entry name" value="HTH_TetR"/>
</dbReference>
<dbReference type="PANTHER" id="PTHR30055">
    <property type="entry name" value="HTH-TYPE TRANSCRIPTIONAL REGULATOR RUTR"/>
    <property type="match status" value="1"/>
</dbReference>
<evidence type="ECO:0000256" key="2">
    <source>
        <dbReference type="ARBA" id="ARBA00023125"/>
    </source>
</evidence>
<gene>
    <name evidence="6" type="ORF">MMAD_38900</name>
</gene>
<evidence type="ECO:0000256" key="1">
    <source>
        <dbReference type="ARBA" id="ARBA00023015"/>
    </source>
</evidence>
<dbReference type="SUPFAM" id="SSF46689">
    <property type="entry name" value="Homeodomain-like"/>
    <property type="match status" value="1"/>
</dbReference>
<sequence length="207" mass="23242">MPSDRRIGGPDAKNRGVLLDAAEALMLEDGYAAVTSRRVAERAGLKPQLVHYYFRAMDEMFIEVFRRRATQGLDALATALQSDQPLWALWEFGTDPDATQLTMEFMGLANHRKALRTEIAIYAERFREQQVEAMAAALKRYGYEQTDVPPVVWALFATSVSQVLVLERALGMSNGHAEMLAFCEEWLRRLEGERVRVDTPASATSTA</sequence>
<dbReference type="AlphaFoldDB" id="A0A7I7XKB6"/>
<evidence type="ECO:0000256" key="3">
    <source>
        <dbReference type="ARBA" id="ARBA00023163"/>
    </source>
</evidence>
<dbReference type="PROSITE" id="PS50977">
    <property type="entry name" value="HTH_TETR_2"/>
    <property type="match status" value="1"/>
</dbReference>
<protein>
    <submittedName>
        <fullName evidence="6">TetR family transcriptional regulator</fullName>
    </submittedName>
</protein>
<dbReference type="PRINTS" id="PR00455">
    <property type="entry name" value="HTHTETR"/>
</dbReference>
<keyword evidence="7" id="KW-1185">Reference proteome</keyword>
<dbReference type="GO" id="GO:0000976">
    <property type="term" value="F:transcription cis-regulatory region binding"/>
    <property type="evidence" value="ECO:0007669"/>
    <property type="project" value="TreeGrafter"/>
</dbReference>
<accession>A0A7I7XKB6</accession>
<dbReference type="KEGG" id="mmag:MMAD_38900"/>
<keyword evidence="1" id="KW-0805">Transcription regulation</keyword>
<dbReference type="GO" id="GO:0003700">
    <property type="term" value="F:DNA-binding transcription factor activity"/>
    <property type="evidence" value="ECO:0007669"/>
    <property type="project" value="TreeGrafter"/>
</dbReference>
<feature type="DNA-binding region" description="H-T-H motif" evidence="4">
    <location>
        <begin position="35"/>
        <end position="54"/>
    </location>
</feature>
<keyword evidence="3" id="KW-0804">Transcription</keyword>
<dbReference type="EMBL" id="AP022610">
    <property type="protein sequence ID" value="BBZ29595.1"/>
    <property type="molecule type" value="Genomic_DNA"/>
</dbReference>
<evidence type="ECO:0000259" key="5">
    <source>
        <dbReference type="PROSITE" id="PS50977"/>
    </source>
</evidence>
<feature type="domain" description="HTH tetR-type" evidence="5">
    <location>
        <begin position="12"/>
        <end position="72"/>
    </location>
</feature>
<name>A0A7I7XKB6_9MYCO</name>
<reference evidence="6 7" key="1">
    <citation type="journal article" date="2019" name="Emerg. Microbes Infect.">
        <title>Comprehensive subspecies identification of 175 nontuberculous mycobacteria species based on 7547 genomic profiles.</title>
        <authorList>
            <person name="Matsumoto Y."/>
            <person name="Kinjo T."/>
            <person name="Motooka D."/>
            <person name="Nabeya D."/>
            <person name="Jung N."/>
            <person name="Uechi K."/>
            <person name="Horii T."/>
            <person name="Iida T."/>
            <person name="Fujita J."/>
            <person name="Nakamura S."/>
        </authorList>
    </citation>
    <scope>NUCLEOTIDE SEQUENCE [LARGE SCALE GENOMIC DNA]</scope>
    <source>
        <strain evidence="6 7">JCM 13574</strain>
    </source>
</reference>
<dbReference type="InterPro" id="IPR009057">
    <property type="entry name" value="Homeodomain-like_sf"/>
</dbReference>
<dbReference type="Proteomes" id="UP000466517">
    <property type="component" value="Chromosome"/>
</dbReference>
<evidence type="ECO:0000256" key="4">
    <source>
        <dbReference type="PROSITE-ProRule" id="PRU00335"/>
    </source>
</evidence>
<dbReference type="RefSeq" id="WP_163740273.1">
    <property type="nucleotide sequence ID" value="NZ_AP022610.1"/>
</dbReference>
<keyword evidence="2 4" id="KW-0238">DNA-binding</keyword>
<organism evidence="6 7">
    <name type="scientific">Mycolicibacterium madagascariense</name>
    <dbReference type="NCBI Taxonomy" id="212765"/>
    <lineage>
        <taxon>Bacteria</taxon>
        <taxon>Bacillati</taxon>
        <taxon>Actinomycetota</taxon>
        <taxon>Actinomycetes</taxon>
        <taxon>Mycobacteriales</taxon>
        <taxon>Mycobacteriaceae</taxon>
        <taxon>Mycolicibacterium</taxon>
    </lineage>
</organism>
<proteinExistence type="predicted"/>
<dbReference type="Gene3D" id="1.10.357.10">
    <property type="entry name" value="Tetracycline Repressor, domain 2"/>
    <property type="match status" value="1"/>
</dbReference>
<dbReference type="InterPro" id="IPR050109">
    <property type="entry name" value="HTH-type_TetR-like_transc_reg"/>
</dbReference>
<dbReference type="PANTHER" id="PTHR30055:SF234">
    <property type="entry name" value="HTH-TYPE TRANSCRIPTIONAL REGULATOR BETI"/>
    <property type="match status" value="1"/>
</dbReference>
<dbReference type="Pfam" id="PF00440">
    <property type="entry name" value="TetR_N"/>
    <property type="match status" value="1"/>
</dbReference>
<evidence type="ECO:0000313" key="6">
    <source>
        <dbReference type="EMBL" id="BBZ29595.1"/>
    </source>
</evidence>
<evidence type="ECO:0000313" key="7">
    <source>
        <dbReference type="Proteomes" id="UP000466517"/>
    </source>
</evidence>